<dbReference type="EMBL" id="AGVE01000042">
    <property type="protein sequence ID" value="EHI13168.1"/>
    <property type="molecule type" value="Genomic_DNA"/>
</dbReference>
<dbReference type="PATRIC" id="fig|1078020.3.peg.1632"/>
<protein>
    <submittedName>
        <fullName evidence="1">Uncharacterized protein</fullName>
    </submittedName>
</protein>
<proteinExistence type="predicted"/>
<comment type="caution">
    <text evidence="1">The sequence shown here is derived from an EMBL/GenBank/DDBJ whole genome shotgun (WGS) entry which is preliminary data.</text>
</comment>
<name>G7CF89_MYCT3</name>
<keyword evidence="2" id="KW-1185">Reference proteome</keyword>
<organism evidence="1 2">
    <name type="scientific">Mycolicibacterium thermoresistibile (strain ATCC 19527 / DSM 44167 / CIP 105390 / JCM 6362 / NCTC 10409 / 316)</name>
    <name type="common">Mycobacterium thermoresistibile</name>
    <dbReference type="NCBI Taxonomy" id="1078020"/>
    <lineage>
        <taxon>Bacteria</taxon>
        <taxon>Bacillati</taxon>
        <taxon>Actinomycetota</taxon>
        <taxon>Actinomycetes</taxon>
        <taxon>Mycobacteriales</taxon>
        <taxon>Mycobacteriaceae</taxon>
        <taxon>Mycolicibacterium</taxon>
    </lineage>
</organism>
<gene>
    <name evidence="1" type="ORF">KEK_08302</name>
</gene>
<dbReference type="AlphaFoldDB" id="G7CF89"/>
<evidence type="ECO:0000313" key="1">
    <source>
        <dbReference type="EMBL" id="EHI13168.1"/>
    </source>
</evidence>
<sequence length="92" mass="9752">MGDGLTMIRQKLLDALDAAEEAGDHQAVATLGRAAADTIEKQAKLAGLHIAIPQQIELNVRSAAAVLERAEQELLAIAQQPQSEIVDAEVVE</sequence>
<accession>G7CF89</accession>
<reference evidence="1 2" key="1">
    <citation type="submission" date="2011-11" db="EMBL/GenBank/DDBJ databases">
        <authorList>
            <consortium name="Tuberculosis Structural Genomics Consortium"/>
            <person name="Ioerger T.R."/>
        </authorList>
    </citation>
    <scope>NUCLEOTIDE SEQUENCE [LARGE SCALE GENOMIC DNA]</scope>
    <source>
        <strain evidence="2">ATCC 19527 / DSM 44167 / CIP 105390 / JCM 6362 / NCTC 10409 / 316</strain>
    </source>
</reference>
<evidence type="ECO:0000313" key="2">
    <source>
        <dbReference type="Proteomes" id="UP000004915"/>
    </source>
</evidence>
<dbReference type="Proteomes" id="UP000004915">
    <property type="component" value="Unassembled WGS sequence"/>
</dbReference>